<dbReference type="InterPro" id="IPR000847">
    <property type="entry name" value="LysR_HTH_N"/>
</dbReference>
<dbReference type="SUPFAM" id="SSF46785">
    <property type="entry name" value="Winged helix' DNA-binding domain"/>
    <property type="match status" value="1"/>
</dbReference>
<dbReference type="RefSeq" id="WP_016097067.1">
    <property type="nucleotide sequence ID" value="NZ_KB976150.1"/>
</dbReference>
<evidence type="ECO:0000259" key="6">
    <source>
        <dbReference type="PROSITE" id="PS50931"/>
    </source>
</evidence>
<dbReference type="Gene3D" id="1.10.10.10">
    <property type="entry name" value="Winged helix-like DNA-binding domain superfamily/Winged helix DNA-binding domain"/>
    <property type="match status" value="1"/>
</dbReference>
<dbReference type="PRINTS" id="PR00039">
    <property type="entry name" value="HTHLYSR"/>
</dbReference>
<dbReference type="CDD" id="cd08414">
    <property type="entry name" value="PBP2_LTTR_aromatics_like"/>
    <property type="match status" value="1"/>
</dbReference>
<gene>
    <name evidence="7" type="ORF">IGA_05207</name>
</gene>
<evidence type="ECO:0000256" key="2">
    <source>
        <dbReference type="ARBA" id="ARBA00018718"/>
    </source>
</evidence>
<dbReference type="Pfam" id="PF03466">
    <property type="entry name" value="LysR_substrate"/>
    <property type="match status" value="1"/>
</dbReference>
<dbReference type="SUPFAM" id="SSF53850">
    <property type="entry name" value="Periplasmic binding protein-like II"/>
    <property type="match status" value="1"/>
</dbReference>
<dbReference type="PROSITE" id="PS50931">
    <property type="entry name" value="HTH_LYSR"/>
    <property type="match status" value="1"/>
</dbReference>
<evidence type="ECO:0000256" key="1">
    <source>
        <dbReference type="ARBA" id="ARBA00009437"/>
    </source>
</evidence>
<evidence type="ECO:0000313" key="7">
    <source>
        <dbReference type="EMBL" id="EOO11978.1"/>
    </source>
</evidence>
<evidence type="ECO:0000256" key="4">
    <source>
        <dbReference type="ARBA" id="ARBA00023125"/>
    </source>
</evidence>
<dbReference type="Pfam" id="PF00126">
    <property type="entry name" value="HTH_1"/>
    <property type="match status" value="1"/>
</dbReference>
<dbReference type="GO" id="GO:0003677">
    <property type="term" value="F:DNA binding"/>
    <property type="evidence" value="ECO:0007669"/>
    <property type="project" value="UniProtKB-KW"/>
</dbReference>
<dbReference type="EMBL" id="AHDZ01000062">
    <property type="protein sequence ID" value="EOO11978.1"/>
    <property type="molecule type" value="Genomic_DNA"/>
</dbReference>
<keyword evidence="3" id="KW-0805">Transcription regulation</keyword>
<evidence type="ECO:0000256" key="3">
    <source>
        <dbReference type="ARBA" id="ARBA00023015"/>
    </source>
</evidence>
<evidence type="ECO:0000256" key="5">
    <source>
        <dbReference type="ARBA" id="ARBA00023163"/>
    </source>
</evidence>
<organism evidence="7 8">
    <name type="scientific">Bacillus cereus HuA3-9</name>
    <dbReference type="NCBI Taxonomy" id="1053205"/>
    <lineage>
        <taxon>Bacteria</taxon>
        <taxon>Bacillati</taxon>
        <taxon>Bacillota</taxon>
        <taxon>Bacilli</taxon>
        <taxon>Bacillales</taxon>
        <taxon>Bacillaceae</taxon>
        <taxon>Bacillus</taxon>
        <taxon>Bacillus cereus group</taxon>
    </lineage>
</organism>
<dbReference type="GO" id="GO:0032993">
    <property type="term" value="C:protein-DNA complex"/>
    <property type="evidence" value="ECO:0007669"/>
    <property type="project" value="TreeGrafter"/>
</dbReference>
<comment type="caution">
    <text evidence="7">The sequence shown here is derived from an EMBL/GenBank/DDBJ whole genome shotgun (WGS) entry which is preliminary data.</text>
</comment>
<proteinExistence type="inferred from homology"/>
<dbReference type="InterPro" id="IPR005119">
    <property type="entry name" value="LysR_subst-bd"/>
</dbReference>
<accession>R8CK44</accession>
<sequence length="306" mass="34941">MNLLSLRYFISVAEYSSFTKASEHLYVTQPTLSRQIQDLEEELGVRLFTRGRHSLTLTKQGNLLLHEATEIIRKCDNIREIVKQEEDDDGTVIGLLNIGYQGFLNTKLMHHTLKTVTKKYPRIDFSLSRGNPPELRHHLLINKCDVVFALHTSVASIPNIECIKLQENEMQIAVPRSHRLSKYDSINMKELANENFVMLERKISPFTVDYATSLCMKNGFSPNASYYVNDAEKALLLVGSGKGIAFLHSTHNINRPDETYDIKVLRIEGIDSDFDFVLAFKRDNTNPIIPIFVSELISFNEPINSH</sequence>
<keyword evidence="4" id="KW-0238">DNA-binding</keyword>
<dbReference type="HOGENOM" id="CLU_039613_6_4_9"/>
<dbReference type="InterPro" id="IPR036390">
    <property type="entry name" value="WH_DNA-bd_sf"/>
</dbReference>
<feature type="domain" description="HTH lysR-type" evidence="6">
    <location>
        <begin position="1"/>
        <end position="58"/>
    </location>
</feature>
<dbReference type="AlphaFoldDB" id="R8CK44"/>
<keyword evidence="5" id="KW-0804">Transcription</keyword>
<protein>
    <recommendedName>
        <fullName evidence="2">HTH-type transcriptional regulator CzcR</fullName>
    </recommendedName>
</protein>
<dbReference type="GO" id="GO:0003700">
    <property type="term" value="F:DNA-binding transcription factor activity"/>
    <property type="evidence" value="ECO:0007669"/>
    <property type="project" value="InterPro"/>
</dbReference>
<reference evidence="7 8" key="1">
    <citation type="submission" date="2012-12" db="EMBL/GenBank/DDBJ databases">
        <title>The Genome Sequence of Bacillus cereus HuA3-9.</title>
        <authorList>
            <consortium name="The Broad Institute Genome Sequencing Platform"/>
            <consortium name="The Broad Institute Genome Sequencing Center for Infectious Disease"/>
            <person name="Feldgarden M."/>
            <person name="Van der Auwera G.A."/>
            <person name="Mahillon J."/>
            <person name="Duprez V."/>
            <person name="Timmery S."/>
            <person name="Mattelet C."/>
            <person name="Dierick K."/>
            <person name="Sun M."/>
            <person name="Yu Z."/>
            <person name="Zhu L."/>
            <person name="Hu X."/>
            <person name="Shank E.B."/>
            <person name="Swiecicka I."/>
            <person name="Hansen B.M."/>
            <person name="Andrup L."/>
            <person name="Walker B."/>
            <person name="Young S.K."/>
            <person name="Zeng Q."/>
            <person name="Gargeya S."/>
            <person name="Fitzgerald M."/>
            <person name="Haas B."/>
            <person name="Abouelleil A."/>
            <person name="Alvarado L."/>
            <person name="Arachchi H.M."/>
            <person name="Berlin A.M."/>
            <person name="Chapman S.B."/>
            <person name="Dewar J."/>
            <person name="Goldberg J."/>
            <person name="Griggs A."/>
            <person name="Gujja S."/>
            <person name="Hansen M."/>
            <person name="Howarth C."/>
            <person name="Imamovic A."/>
            <person name="Larimer J."/>
            <person name="McCowan C."/>
            <person name="Murphy C."/>
            <person name="Neiman D."/>
            <person name="Pearson M."/>
            <person name="Priest M."/>
            <person name="Roberts A."/>
            <person name="Saif S."/>
            <person name="Shea T."/>
            <person name="Sisk P."/>
            <person name="Sykes S."/>
            <person name="Wortman J."/>
            <person name="Nusbaum C."/>
            <person name="Birren B."/>
        </authorList>
    </citation>
    <scope>NUCLEOTIDE SEQUENCE [LARGE SCALE GENOMIC DNA]</scope>
    <source>
        <strain evidence="7 8">HuA3-9</strain>
    </source>
</reference>
<dbReference type="PATRIC" id="fig|1053205.3.peg.5270"/>
<dbReference type="PANTHER" id="PTHR30346">
    <property type="entry name" value="TRANSCRIPTIONAL DUAL REGULATOR HCAR-RELATED"/>
    <property type="match status" value="1"/>
</dbReference>
<dbReference type="InterPro" id="IPR036388">
    <property type="entry name" value="WH-like_DNA-bd_sf"/>
</dbReference>
<evidence type="ECO:0000313" key="8">
    <source>
        <dbReference type="Proteomes" id="UP000014003"/>
    </source>
</evidence>
<name>R8CK44_BACCE</name>
<dbReference type="FunFam" id="1.10.10.10:FF:000001">
    <property type="entry name" value="LysR family transcriptional regulator"/>
    <property type="match status" value="1"/>
</dbReference>
<comment type="similarity">
    <text evidence="1">Belongs to the LysR transcriptional regulatory family.</text>
</comment>
<dbReference type="Proteomes" id="UP000014003">
    <property type="component" value="Unassembled WGS sequence"/>
</dbReference>
<dbReference type="Gene3D" id="3.40.190.10">
    <property type="entry name" value="Periplasmic binding protein-like II"/>
    <property type="match status" value="2"/>
</dbReference>
<dbReference type="PANTHER" id="PTHR30346:SF0">
    <property type="entry name" value="HCA OPERON TRANSCRIPTIONAL ACTIVATOR HCAR"/>
    <property type="match status" value="1"/>
</dbReference>